<sequence length="129" mass="14361">MIHQASDLPIRLKNGYLAKKPMIVVAHSKGTVSILELLKENRYISEFEIVEENNKKAITVTLLYTDKKPAITNVKIISKPGRRIYNPVKKLQPVLGGMGMALISTPQGIVTDTKAREVGIGGEVLFYIW</sequence>
<keyword evidence="5" id="KW-0694">RNA-binding</keyword>
<keyword evidence="2 5" id="KW-0689">Ribosomal protein</keyword>
<dbReference type="InterPro" id="IPR047863">
    <property type="entry name" value="Ribosomal_uS8_CS"/>
</dbReference>
<dbReference type="FunFam" id="3.30.1490.10:FF:000001">
    <property type="entry name" value="30S ribosomal protein S8"/>
    <property type="match status" value="1"/>
</dbReference>
<dbReference type="Proteomes" id="UP000176850">
    <property type="component" value="Unassembled WGS sequence"/>
</dbReference>
<dbReference type="GO" id="GO:0019843">
    <property type="term" value="F:rRNA binding"/>
    <property type="evidence" value="ECO:0007669"/>
    <property type="project" value="UniProtKB-UniRule"/>
</dbReference>
<dbReference type="AlphaFoldDB" id="A0A1F7GL94"/>
<dbReference type="GO" id="GO:1990904">
    <property type="term" value="C:ribonucleoprotein complex"/>
    <property type="evidence" value="ECO:0007669"/>
    <property type="project" value="UniProtKB-KW"/>
</dbReference>
<dbReference type="GO" id="GO:0006412">
    <property type="term" value="P:translation"/>
    <property type="evidence" value="ECO:0007669"/>
    <property type="project" value="UniProtKB-UniRule"/>
</dbReference>
<dbReference type="HAMAP" id="MF_01302_B">
    <property type="entry name" value="Ribosomal_uS8_B"/>
    <property type="match status" value="1"/>
</dbReference>
<protein>
    <recommendedName>
        <fullName evidence="4 5">Small ribosomal subunit protein uS8</fullName>
    </recommendedName>
</protein>
<organism evidence="7 8">
    <name type="scientific">Candidatus Roizmanbacteria bacterium RIFCSPHIGHO2_01_FULL_39_24</name>
    <dbReference type="NCBI Taxonomy" id="1802032"/>
    <lineage>
        <taxon>Bacteria</taxon>
        <taxon>Candidatus Roizmaniibacteriota</taxon>
    </lineage>
</organism>
<dbReference type="GO" id="GO:0005840">
    <property type="term" value="C:ribosome"/>
    <property type="evidence" value="ECO:0007669"/>
    <property type="project" value="UniProtKB-KW"/>
</dbReference>
<accession>A0A1F7GL94</accession>
<dbReference type="PANTHER" id="PTHR11758">
    <property type="entry name" value="40S RIBOSOMAL PROTEIN S15A"/>
    <property type="match status" value="1"/>
</dbReference>
<dbReference type="InterPro" id="IPR000630">
    <property type="entry name" value="Ribosomal_uS8"/>
</dbReference>
<evidence type="ECO:0000256" key="1">
    <source>
        <dbReference type="ARBA" id="ARBA00006471"/>
    </source>
</evidence>
<dbReference type="Pfam" id="PF00410">
    <property type="entry name" value="Ribosomal_S8"/>
    <property type="match status" value="1"/>
</dbReference>
<evidence type="ECO:0000313" key="7">
    <source>
        <dbReference type="EMBL" id="OGK19687.1"/>
    </source>
</evidence>
<proteinExistence type="inferred from homology"/>
<dbReference type="Gene3D" id="3.30.1370.30">
    <property type="match status" value="1"/>
</dbReference>
<keyword evidence="5" id="KW-0699">rRNA-binding</keyword>
<reference evidence="7 8" key="1">
    <citation type="journal article" date="2016" name="Nat. Commun.">
        <title>Thousands of microbial genomes shed light on interconnected biogeochemical processes in an aquifer system.</title>
        <authorList>
            <person name="Anantharaman K."/>
            <person name="Brown C.T."/>
            <person name="Hug L.A."/>
            <person name="Sharon I."/>
            <person name="Castelle C.J."/>
            <person name="Probst A.J."/>
            <person name="Thomas B.C."/>
            <person name="Singh A."/>
            <person name="Wilkins M.J."/>
            <person name="Karaoz U."/>
            <person name="Brodie E.L."/>
            <person name="Williams K.H."/>
            <person name="Hubbard S.S."/>
            <person name="Banfield J.F."/>
        </authorList>
    </citation>
    <scope>NUCLEOTIDE SEQUENCE [LARGE SCALE GENOMIC DNA]</scope>
</reference>
<evidence type="ECO:0000256" key="2">
    <source>
        <dbReference type="ARBA" id="ARBA00022980"/>
    </source>
</evidence>
<comment type="similarity">
    <text evidence="1 5 6">Belongs to the universal ribosomal protein uS8 family.</text>
</comment>
<evidence type="ECO:0000256" key="6">
    <source>
        <dbReference type="RuleBase" id="RU003660"/>
    </source>
</evidence>
<dbReference type="Gene3D" id="3.30.1490.10">
    <property type="match status" value="1"/>
</dbReference>
<dbReference type="EMBL" id="MFZH01000007">
    <property type="protein sequence ID" value="OGK19687.1"/>
    <property type="molecule type" value="Genomic_DNA"/>
</dbReference>
<dbReference type="SUPFAM" id="SSF56047">
    <property type="entry name" value="Ribosomal protein S8"/>
    <property type="match status" value="1"/>
</dbReference>
<comment type="subunit">
    <text evidence="5">Part of the 30S ribosomal subunit. Contacts proteins S5 and S12.</text>
</comment>
<name>A0A1F7GL94_9BACT</name>
<keyword evidence="3 5" id="KW-0687">Ribonucleoprotein</keyword>
<evidence type="ECO:0000256" key="5">
    <source>
        <dbReference type="HAMAP-Rule" id="MF_01302"/>
    </source>
</evidence>
<comment type="function">
    <text evidence="5">One of the primary rRNA binding proteins, it binds directly to 16S rRNA central domain where it helps coordinate assembly of the platform of the 30S subunit.</text>
</comment>
<evidence type="ECO:0000313" key="8">
    <source>
        <dbReference type="Proteomes" id="UP000176850"/>
    </source>
</evidence>
<dbReference type="GO" id="GO:0003735">
    <property type="term" value="F:structural constituent of ribosome"/>
    <property type="evidence" value="ECO:0007669"/>
    <property type="project" value="InterPro"/>
</dbReference>
<dbReference type="PROSITE" id="PS00053">
    <property type="entry name" value="RIBOSOMAL_S8"/>
    <property type="match status" value="1"/>
</dbReference>
<dbReference type="GO" id="GO:0005737">
    <property type="term" value="C:cytoplasm"/>
    <property type="evidence" value="ECO:0007669"/>
    <property type="project" value="UniProtKB-ARBA"/>
</dbReference>
<evidence type="ECO:0000256" key="3">
    <source>
        <dbReference type="ARBA" id="ARBA00023274"/>
    </source>
</evidence>
<dbReference type="NCBIfam" id="NF001109">
    <property type="entry name" value="PRK00136.1"/>
    <property type="match status" value="1"/>
</dbReference>
<dbReference type="InterPro" id="IPR035987">
    <property type="entry name" value="Ribosomal_uS8_sf"/>
</dbReference>
<comment type="caution">
    <text evidence="7">The sequence shown here is derived from an EMBL/GenBank/DDBJ whole genome shotgun (WGS) entry which is preliminary data.</text>
</comment>
<evidence type="ECO:0000256" key="4">
    <source>
        <dbReference type="ARBA" id="ARBA00035258"/>
    </source>
</evidence>
<gene>
    <name evidence="5" type="primary">rpsH</name>
    <name evidence="7" type="ORF">A2799_01505</name>
</gene>